<dbReference type="SUPFAM" id="SSF110997">
    <property type="entry name" value="Sporulation related repeat"/>
    <property type="match status" value="1"/>
</dbReference>
<dbReference type="SMART" id="SM00646">
    <property type="entry name" value="Ami_3"/>
    <property type="match status" value="1"/>
</dbReference>
<dbReference type="EMBL" id="WMEY01000008">
    <property type="protein sequence ID" value="MYL65584.1"/>
    <property type="molecule type" value="Genomic_DNA"/>
</dbReference>
<dbReference type="PANTHER" id="PTHR30404:SF0">
    <property type="entry name" value="N-ACETYLMURAMOYL-L-ALANINE AMIDASE AMIC"/>
    <property type="match status" value="1"/>
</dbReference>
<name>A0A845F4B9_9BACL</name>
<feature type="domain" description="SPOR" evidence="2">
    <location>
        <begin position="175"/>
        <end position="214"/>
    </location>
</feature>
<dbReference type="SUPFAM" id="SSF53187">
    <property type="entry name" value="Zn-dependent exopeptidases"/>
    <property type="match status" value="1"/>
</dbReference>
<gene>
    <name evidence="3" type="ORF">GLW07_19680</name>
</gene>
<dbReference type="InterPro" id="IPR050695">
    <property type="entry name" value="N-acetylmuramoyl_amidase_3"/>
</dbReference>
<keyword evidence="1" id="KW-0378">Hydrolase</keyword>
<dbReference type="PROSITE" id="PS51724">
    <property type="entry name" value="SPOR"/>
    <property type="match status" value="1"/>
</dbReference>
<dbReference type="Pfam" id="PF01520">
    <property type="entry name" value="Amidase_3"/>
    <property type="match status" value="1"/>
</dbReference>
<dbReference type="GO" id="GO:0030288">
    <property type="term" value="C:outer membrane-bounded periplasmic space"/>
    <property type="evidence" value="ECO:0007669"/>
    <property type="project" value="TreeGrafter"/>
</dbReference>
<accession>A0A845F4B9</accession>
<evidence type="ECO:0000313" key="4">
    <source>
        <dbReference type="Proteomes" id="UP000447833"/>
    </source>
</evidence>
<comment type="caution">
    <text evidence="3">The sequence shown here is derived from an EMBL/GenBank/DDBJ whole genome shotgun (WGS) entry which is preliminary data.</text>
</comment>
<dbReference type="RefSeq" id="WP_160921078.1">
    <property type="nucleotide sequence ID" value="NZ_WMEY01000008.1"/>
</dbReference>
<evidence type="ECO:0000259" key="2">
    <source>
        <dbReference type="PROSITE" id="PS51724"/>
    </source>
</evidence>
<proteinExistence type="predicted"/>
<dbReference type="InterPro" id="IPR007730">
    <property type="entry name" value="SPOR-like_dom"/>
</dbReference>
<protein>
    <recommendedName>
        <fullName evidence="2">SPOR domain-containing protein</fullName>
    </recommendedName>
</protein>
<evidence type="ECO:0000313" key="3">
    <source>
        <dbReference type="EMBL" id="MYL65584.1"/>
    </source>
</evidence>
<dbReference type="CDD" id="cd02696">
    <property type="entry name" value="MurNAc-LAA"/>
    <property type="match status" value="1"/>
</dbReference>
<dbReference type="AlphaFoldDB" id="A0A845F4B9"/>
<reference evidence="3 4" key="1">
    <citation type="submission" date="2019-11" db="EMBL/GenBank/DDBJ databases">
        <title>Genome sequences of 17 halophilic strains isolated from different environments.</title>
        <authorList>
            <person name="Furrow R.E."/>
        </authorList>
    </citation>
    <scope>NUCLEOTIDE SEQUENCE [LARGE SCALE GENOMIC DNA]</scope>
    <source>
        <strain evidence="3 4">22506_14_FS</strain>
    </source>
</reference>
<dbReference type="InterPro" id="IPR002508">
    <property type="entry name" value="MurNAc-LAA_cat"/>
</dbReference>
<dbReference type="Gene3D" id="3.40.630.40">
    <property type="entry name" value="Zn-dependent exopeptidases"/>
    <property type="match status" value="1"/>
</dbReference>
<dbReference type="InterPro" id="IPR036680">
    <property type="entry name" value="SPOR-like_sf"/>
</dbReference>
<sequence length="214" mass="23679">MIIIDAGHGGKDPGAIADGVKEKDWNLEVSLHQYEFLKKLGIPCKLTRKTDSDLSPDKRSELVRSSGATVCLSNHFNAGGGSGAEVIHSKYATSAFAKSTADALKKMGMSVRRVFSREGSNGKDYYYMHRLTGQVETLIIEYGFLDSAVDRKKLNVRSYRFQLAEEAALAAVRYTKGSPVYFVQSGAYKEKSRAEQLCEELKKKGYDAFVKQEG</sequence>
<dbReference type="Proteomes" id="UP000447833">
    <property type="component" value="Unassembled WGS sequence"/>
</dbReference>
<evidence type="ECO:0000256" key="1">
    <source>
        <dbReference type="ARBA" id="ARBA00022801"/>
    </source>
</evidence>
<dbReference type="GO" id="GO:0042834">
    <property type="term" value="F:peptidoglycan binding"/>
    <property type="evidence" value="ECO:0007669"/>
    <property type="project" value="InterPro"/>
</dbReference>
<organism evidence="3 4">
    <name type="scientific">Guptibacillus hwajinpoensis</name>
    <dbReference type="NCBI Taxonomy" id="208199"/>
    <lineage>
        <taxon>Bacteria</taxon>
        <taxon>Bacillati</taxon>
        <taxon>Bacillota</taxon>
        <taxon>Bacilli</taxon>
        <taxon>Bacillales</taxon>
        <taxon>Guptibacillaceae</taxon>
        <taxon>Guptibacillus</taxon>
    </lineage>
</organism>
<dbReference type="PANTHER" id="PTHR30404">
    <property type="entry name" value="N-ACETYLMURAMOYL-L-ALANINE AMIDASE"/>
    <property type="match status" value="1"/>
</dbReference>
<dbReference type="GO" id="GO:0009253">
    <property type="term" value="P:peptidoglycan catabolic process"/>
    <property type="evidence" value="ECO:0007669"/>
    <property type="project" value="InterPro"/>
</dbReference>
<dbReference type="GO" id="GO:0008745">
    <property type="term" value="F:N-acetylmuramoyl-L-alanine amidase activity"/>
    <property type="evidence" value="ECO:0007669"/>
    <property type="project" value="InterPro"/>
</dbReference>